<proteinExistence type="predicted"/>
<name>A0A8S5SZ17_9CAUD</name>
<evidence type="ECO:0000313" key="1">
    <source>
        <dbReference type="EMBL" id="DAF56364.1"/>
    </source>
</evidence>
<reference evidence="1" key="1">
    <citation type="journal article" date="2021" name="Proc. Natl. Acad. Sci. U.S.A.">
        <title>A Catalog of Tens of Thousands of Viruses from Human Metagenomes Reveals Hidden Associations with Chronic Diseases.</title>
        <authorList>
            <person name="Tisza M.J."/>
            <person name="Buck C.B."/>
        </authorList>
    </citation>
    <scope>NUCLEOTIDE SEQUENCE</scope>
    <source>
        <strain evidence="1">Ct2A51</strain>
    </source>
</reference>
<dbReference type="EMBL" id="BK032714">
    <property type="protein sequence ID" value="DAF56364.1"/>
    <property type="molecule type" value="Genomic_DNA"/>
</dbReference>
<sequence length="36" mass="4043">MTTTVQRHHKIPEKPVVTTNNGLFLVLAANVQNQQN</sequence>
<protein>
    <submittedName>
        <fullName evidence="1">Uncharacterized protein</fullName>
    </submittedName>
</protein>
<accession>A0A8S5SZ17</accession>
<organism evidence="1">
    <name type="scientific">Caudovirales sp. ct2A51</name>
    <dbReference type="NCBI Taxonomy" id="2827630"/>
    <lineage>
        <taxon>Viruses</taxon>
        <taxon>Duplodnaviria</taxon>
        <taxon>Heunggongvirae</taxon>
        <taxon>Uroviricota</taxon>
        <taxon>Caudoviricetes</taxon>
    </lineage>
</organism>